<dbReference type="Pfam" id="PF00370">
    <property type="entry name" value="FGGY_N"/>
    <property type="match status" value="1"/>
</dbReference>
<evidence type="ECO:0000259" key="8">
    <source>
        <dbReference type="Pfam" id="PF00370"/>
    </source>
</evidence>
<sequence length="441" mass="50345">MVKSVLCFDLGASSGRAIIGKYINNKLILEEVHRFSTNTIEKNKDIYWDFFYLLKEIKKGIKIALEIDPNIKSIGIDTWGCDYGWLNSNGDLIGNPRSYRSNIPENIIQEVHEKISFEDHYSICGNGHFPFNSIYQIYMDINKNKILEKDAKEFLFMPNLFFYYLTGKKYWEYTIASTSGLLDAKEKTWSKKIFASLNFPNSIKKEITFPKNISWPLKKEILKELNLNKSIDVILIPGHDSACGVIGGELKNNWGFLINGTWSLLGIENNYPITDSSGIKKSIVNEGSINGNIRFMSMVLGTHILQRLKREWNIEFKDFETMASLSSITGEININEKFINPISMEGLIVSEYFNKYSIKLTSKNDILALAYNSLGYQYKQSLELIEDLSKKKIETLLLLGGGNQDNFLIETIKKYLNLPIEIGPVEASATGNALEQFKYIL</sequence>
<organism evidence="10 11">
    <name type="scientific">Cetobacterium ceti</name>
    <dbReference type="NCBI Taxonomy" id="180163"/>
    <lineage>
        <taxon>Bacteria</taxon>
        <taxon>Fusobacteriati</taxon>
        <taxon>Fusobacteriota</taxon>
        <taxon>Fusobacteriia</taxon>
        <taxon>Fusobacteriales</taxon>
        <taxon>Fusobacteriaceae</taxon>
        <taxon>Cetobacterium</taxon>
    </lineage>
</organism>
<reference evidence="10 11" key="1">
    <citation type="submission" date="2017-02" db="EMBL/GenBank/DDBJ databases">
        <authorList>
            <person name="Peterson S.W."/>
        </authorList>
    </citation>
    <scope>NUCLEOTIDE SEQUENCE [LARGE SCALE GENOMIC DNA]</scope>
    <source>
        <strain evidence="10 11">ATCC 700028</strain>
    </source>
</reference>
<evidence type="ECO:0000313" key="10">
    <source>
        <dbReference type="EMBL" id="SJZ66251.1"/>
    </source>
</evidence>
<dbReference type="GO" id="GO:0005829">
    <property type="term" value="C:cytosol"/>
    <property type="evidence" value="ECO:0007669"/>
    <property type="project" value="TreeGrafter"/>
</dbReference>
<feature type="domain" description="Carbohydrate kinase FGGY N-terminal" evidence="8">
    <location>
        <begin position="5"/>
        <end position="247"/>
    </location>
</feature>
<accession>A0A1T4MHB7</accession>
<protein>
    <submittedName>
        <fullName evidence="10">Rhamnulokinase</fullName>
    </submittedName>
</protein>
<evidence type="ECO:0000259" key="9">
    <source>
        <dbReference type="Pfam" id="PF02782"/>
    </source>
</evidence>
<dbReference type="CDD" id="cd07771">
    <property type="entry name" value="ASKHA_NBD_FGGY_RhaB-like"/>
    <property type="match status" value="1"/>
</dbReference>
<dbReference type="PANTHER" id="PTHR10196:SF93">
    <property type="entry name" value="L-RHAMNULOKINASE"/>
    <property type="match status" value="1"/>
</dbReference>
<dbReference type="InterPro" id="IPR018485">
    <property type="entry name" value="FGGY_C"/>
</dbReference>
<dbReference type="STRING" id="180163.SAMN02745174_01224"/>
<dbReference type="GO" id="GO:0005524">
    <property type="term" value="F:ATP binding"/>
    <property type="evidence" value="ECO:0007669"/>
    <property type="project" value="UniProtKB-KW"/>
</dbReference>
<dbReference type="Gene3D" id="3.30.420.40">
    <property type="match status" value="2"/>
</dbReference>
<keyword evidence="11" id="KW-1185">Reference proteome</keyword>
<dbReference type="OrthoDB" id="9761504at2"/>
<keyword evidence="7" id="KW-0684">Rhamnose metabolism</keyword>
<name>A0A1T4MHB7_9FUSO</name>
<dbReference type="RefSeq" id="WP_159443575.1">
    <property type="nucleotide sequence ID" value="NZ_FUWX01000008.1"/>
</dbReference>
<evidence type="ECO:0000256" key="6">
    <source>
        <dbReference type="ARBA" id="ARBA00023157"/>
    </source>
</evidence>
<keyword evidence="3" id="KW-0547">Nucleotide-binding</keyword>
<evidence type="ECO:0000256" key="5">
    <source>
        <dbReference type="ARBA" id="ARBA00022840"/>
    </source>
</evidence>
<keyword evidence="2" id="KW-0808">Transferase</keyword>
<dbReference type="InterPro" id="IPR013449">
    <property type="entry name" value="Rhamnulokinase"/>
</dbReference>
<evidence type="ECO:0000313" key="11">
    <source>
        <dbReference type="Proteomes" id="UP000191153"/>
    </source>
</evidence>
<dbReference type="SUPFAM" id="SSF53067">
    <property type="entry name" value="Actin-like ATPase domain"/>
    <property type="match status" value="2"/>
</dbReference>
<dbReference type="EMBL" id="FUWX01000008">
    <property type="protein sequence ID" value="SJZ66251.1"/>
    <property type="molecule type" value="Genomic_DNA"/>
</dbReference>
<dbReference type="PANTHER" id="PTHR10196">
    <property type="entry name" value="SUGAR KINASE"/>
    <property type="match status" value="1"/>
</dbReference>
<dbReference type="Pfam" id="PF02782">
    <property type="entry name" value="FGGY_C"/>
    <property type="match status" value="1"/>
</dbReference>
<dbReference type="GO" id="GO:0006071">
    <property type="term" value="P:glycerol metabolic process"/>
    <property type="evidence" value="ECO:0007669"/>
    <property type="project" value="TreeGrafter"/>
</dbReference>
<evidence type="ECO:0000256" key="4">
    <source>
        <dbReference type="ARBA" id="ARBA00022777"/>
    </source>
</evidence>
<keyword evidence="4 10" id="KW-0418">Kinase</keyword>
<proteinExistence type="inferred from homology"/>
<gene>
    <name evidence="10" type="ORF">SAMN02745174_01224</name>
</gene>
<evidence type="ECO:0000256" key="1">
    <source>
        <dbReference type="ARBA" id="ARBA00009156"/>
    </source>
</evidence>
<evidence type="ECO:0000256" key="2">
    <source>
        <dbReference type="ARBA" id="ARBA00022679"/>
    </source>
</evidence>
<keyword evidence="6" id="KW-1015">Disulfide bond</keyword>
<evidence type="ECO:0000256" key="3">
    <source>
        <dbReference type="ARBA" id="ARBA00022741"/>
    </source>
</evidence>
<keyword evidence="5" id="KW-0067">ATP-binding</keyword>
<feature type="domain" description="Carbohydrate kinase FGGY C-terminal" evidence="9">
    <location>
        <begin position="258"/>
        <end position="435"/>
    </location>
</feature>
<dbReference type="GO" id="GO:0019301">
    <property type="term" value="P:rhamnose catabolic process"/>
    <property type="evidence" value="ECO:0007669"/>
    <property type="project" value="InterPro"/>
</dbReference>
<dbReference type="GO" id="GO:0004370">
    <property type="term" value="F:glycerol kinase activity"/>
    <property type="evidence" value="ECO:0007669"/>
    <property type="project" value="TreeGrafter"/>
</dbReference>
<dbReference type="GO" id="GO:0008993">
    <property type="term" value="F:rhamnulokinase activity"/>
    <property type="evidence" value="ECO:0007669"/>
    <property type="project" value="InterPro"/>
</dbReference>
<evidence type="ECO:0000256" key="7">
    <source>
        <dbReference type="ARBA" id="ARBA00023308"/>
    </source>
</evidence>
<dbReference type="InterPro" id="IPR018484">
    <property type="entry name" value="FGGY_N"/>
</dbReference>
<dbReference type="Proteomes" id="UP000191153">
    <property type="component" value="Unassembled WGS sequence"/>
</dbReference>
<comment type="similarity">
    <text evidence="1">Belongs to the FGGY kinase family.</text>
</comment>
<dbReference type="InterPro" id="IPR043129">
    <property type="entry name" value="ATPase_NBD"/>
</dbReference>
<dbReference type="AlphaFoldDB" id="A0A1T4MHB7"/>